<evidence type="ECO:0000259" key="2">
    <source>
        <dbReference type="Pfam" id="PF16528"/>
    </source>
</evidence>
<dbReference type="EMBL" id="JAMWBK010000001">
    <property type="protein sequence ID" value="KAJ8908731.1"/>
    <property type="molecule type" value="Genomic_DNA"/>
</dbReference>
<evidence type="ECO:0000256" key="1">
    <source>
        <dbReference type="SAM" id="MobiDB-lite"/>
    </source>
</evidence>
<dbReference type="AlphaFoldDB" id="A0AAV8V3U2"/>
<feature type="domain" description="Exocyst component Exo84 C-terminal" evidence="2">
    <location>
        <begin position="196"/>
        <end position="354"/>
    </location>
</feature>
<dbReference type="Proteomes" id="UP001157974">
    <property type="component" value="Unassembled WGS sequence"/>
</dbReference>
<evidence type="ECO:0000313" key="3">
    <source>
        <dbReference type="EMBL" id="KAJ8908731.1"/>
    </source>
</evidence>
<feature type="compositionally biased region" description="Basic and acidic residues" evidence="1">
    <location>
        <begin position="19"/>
        <end position="37"/>
    </location>
</feature>
<feature type="region of interest" description="Disordered" evidence="1">
    <location>
        <begin position="1"/>
        <end position="39"/>
    </location>
</feature>
<evidence type="ECO:0000313" key="4">
    <source>
        <dbReference type="Proteomes" id="UP001157974"/>
    </source>
</evidence>
<protein>
    <recommendedName>
        <fullName evidence="2">Exocyst component Exo84 C-terminal domain-containing protein</fullName>
    </recommendedName>
</protein>
<feature type="compositionally biased region" description="Basic residues" evidence="1">
    <location>
        <begin position="1"/>
        <end position="12"/>
    </location>
</feature>
<organism evidence="3 4">
    <name type="scientific">Rhodosorus marinus</name>
    <dbReference type="NCBI Taxonomy" id="101924"/>
    <lineage>
        <taxon>Eukaryota</taxon>
        <taxon>Rhodophyta</taxon>
        <taxon>Stylonematophyceae</taxon>
        <taxon>Stylonematales</taxon>
        <taxon>Stylonemataceae</taxon>
        <taxon>Rhodosorus</taxon>
    </lineage>
</organism>
<proteinExistence type="predicted"/>
<dbReference type="Pfam" id="PF16528">
    <property type="entry name" value="Exo84_C"/>
    <property type="match status" value="1"/>
</dbReference>
<keyword evidence="4" id="KW-1185">Reference proteome</keyword>
<accession>A0AAV8V3U2</accession>
<name>A0AAV8V3U2_9RHOD</name>
<dbReference type="InterPro" id="IPR032403">
    <property type="entry name" value="Exo84_C"/>
</dbReference>
<sequence length="553" mass="62193">MSKADSRKRRSWRPFQRPTSERRVSSKEIDRETDAGELRAQTTELQDDIEEDAIDILTSGVESFLLDNKKSSEWFSERSCRTYPKSALVDKSGAFVLDDDQVQMLEILDAGKAGSVHDVDLLDEKLENQLKETEKRLGEVKALHLSTSKSIRKASQTSSLDDHPAESFVQAKQARVAQTVAEEEQIVLSQLDFEIQIRELERAIFEQSFEEAVRAVKLLPGTSNFTRLEESVSNRLAIAREVLLKELVARGSDCADPTPYCLRLIELDRSSTACDVFFDSSSGRVSDELAINPRMDPLSQYWATLSLRFIRLTSKVHRNYQKLHAEDESIASRFLVWFVHEVEIFYDKFFHKLVCGSGNESVHDVCVGFSAAIDGSEIEEDSSVDSSVREIFVVKLSELLCEDLRRCFALERARIVSELVERDWSLANISLADMTSAVEGRKSESSIVTRTCAELSRELLELLGGVARVGRDDVLADGVDCVVFCLKAYVADGKAAEPALQKERFLMDRAFLADSLVPGLVSVLKESIWKPALEAHSPKQLELVKRRLLESID</sequence>
<dbReference type="InterPro" id="IPR016159">
    <property type="entry name" value="Cullin_repeat-like_dom_sf"/>
</dbReference>
<comment type="caution">
    <text evidence="3">The sequence shown here is derived from an EMBL/GenBank/DDBJ whole genome shotgun (WGS) entry which is preliminary data.</text>
</comment>
<dbReference type="SUPFAM" id="SSF74788">
    <property type="entry name" value="Cullin repeat-like"/>
    <property type="match status" value="1"/>
</dbReference>
<reference evidence="3 4" key="1">
    <citation type="journal article" date="2023" name="Nat. Commun.">
        <title>Origin of minicircular mitochondrial genomes in red algae.</title>
        <authorList>
            <person name="Lee Y."/>
            <person name="Cho C.H."/>
            <person name="Lee Y.M."/>
            <person name="Park S.I."/>
            <person name="Yang J.H."/>
            <person name="West J.A."/>
            <person name="Bhattacharya D."/>
            <person name="Yoon H.S."/>
        </authorList>
    </citation>
    <scope>NUCLEOTIDE SEQUENCE [LARGE SCALE GENOMIC DNA]</scope>
    <source>
        <strain evidence="3 4">CCMP1338</strain>
        <tissue evidence="3">Whole cell</tissue>
    </source>
</reference>
<gene>
    <name evidence="3" type="ORF">NDN08_005436</name>
</gene>